<dbReference type="InterPro" id="IPR036188">
    <property type="entry name" value="FAD/NAD-bd_sf"/>
</dbReference>
<evidence type="ECO:0000256" key="4">
    <source>
        <dbReference type="SAM" id="Phobius"/>
    </source>
</evidence>
<keyword evidence="7" id="KW-1185">Reference proteome</keyword>
<keyword evidence="3" id="KW-0560">Oxidoreductase</keyword>
<evidence type="ECO:0000313" key="6">
    <source>
        <dbReference type="EMBL" id="KAK7676467.1"/>
    </source>
</evidence>
<evidence type="ECO:0000259" key="5">
    <source>
        <dbReference type="Pfam" id="PF01494"/>
    </source>
</evidence>
<gene>
    <name evidence="6" type="ORF">QCA50_020541</name>
</gene>
<feature type="transmembrane region" description="Helical" evidence="4">
    <location>
        <begin position="6"/>
        <end position="27"/>
    </location>
</feature>
<organism evidence="6 7">
    <name type="scientific">Cerrena zonata</name>
    <dbReference type="NCBI Taxonomy" id="2478898"/>
    <lineage>
        <taxon>Eukaryota</taxon>
        <taxon>Fungi</taxon>
        <taxon>Dikarya</taxon>
        <taxon>Basidiomycota</taxon>
        <taxon>Agaricomycotina</taxon>
        <taxon>Agaricomycetes</taxon>
        <taxon>Polyporales</taxon>
        <taxon>Cerrenaceae</taxon>
        <taxon>Cerrena</taxon>
    </lineage>
</organism>
<feature type="domain" description="FAD-binding" evidence="5">
    <location>
        <begin position="11"/>
        <end position="182"/>
    </location>
</feature>
<dbReference type="Gene3D" id="3.50.50.60">
    <property type="entry name" value="FAD/NAD(P)-binding domain"/>
    <property type="match status" value="1"/>
</dbReference>
<name>A0AAW0FGY4_9APHY</name>
<reference evidence="6 7" key="1">
    <citation type="submission" date="2022-09" db="EMBL/GenBank/DDBJ databases">
        <authorList>
            <person name="Palmer J.M."/>
        </authorList>
    </citation>
    <scope>NUCLEOTIDE SEQUENCE [LARGE SCALE GENOMIC DNA]</scope>
    <source>
        <strain evidence="6 7">DSM 7382</strain>
    </source>
</reference>
<dbReference type="SUPFAM" id="SSF51905">
    <property type="entry name" value="FAD/NAD(P)-binding domain"/>
    <property type="match status" value="1"/>
</dbReference>
<dbReference type="PANTHER" id="PTHR46720:SF3">
    <property type="entry name" value="FAD-BINDING DOMAIN-CONTAINING PROTEIN-RELATED"/>
    <property type="match status" value="1"/>
</dbReference>
<keyword evidence="4" id="KW-1133">Transmembrane helix</keyword>
<dbReference type="AlphaFoldDB" id="A0AAW0FGY4"/>
<dbReference type="InterPro" id="IPR002938">
    <property type="entry name" value="FAD-bd"/>
</dbReference>
<evidence type="ECO:0000256" key="2">
    <source>
        <dbReference type="ARBA" id="ARBA00022827"/>
    </source>
</evidence>
<feature type="non-terminal residue" evidence="6">
    <location>
        <position position="184"/>
    </location>
</feature>
<sequence length="184" mass="20539">MTSQEASAFRIAIAGGGIAGLTLALVLKKFKNDKNIVVDLYEARHKLSESGAGITAWLRTRSIFDTLGLGETFEKRTVSPRMMFRKGNNQDPFFFYEFEVPHGSATLSRQDMLDILVDDLSPELLPYLHIHLCKKLVSYEQDADAVVMHFEDGSSAQADILIGADGLASPTRKEMYTKMSEDMR</sequence>
<accession>A0AAW0FGY4</accession>
<dbReference type="InterPro" id="IPR051104">
    <property type="entry name" value="FAD_monoxygenase"/>
</dbReference>
<protein>
    <recommendedName>
        <fullName evidence="5">FAD-binding domain-containing protein</fullName>
    </recommendedName>
</protein>
<keyword evidence="2" id="KW-0274">FAD</keyword>
<dbReference type="PRINTS" id="PR00420">
    <property type="entry name" value="RNGMNOXGNASE"/>
</dbReference>
<dbReference type="Proteomes" id="UP001385951">
    <property type="component" value="Unassembled WGS sequence"/>
</dbReference>
<evidence type="ECO:0000256" key="3">
    <source>
        <dbReference type="ARBA" id="ARBA00023002"/>
    </source>
</evidence>
<dbReference type="GO" id="GO:0016491">
    <property type="term" value="F:oxidoreductase activity"/>
    <property type="evidence" value="ECO:0007669"/>
    <property type="project" value="UniProtKB-KW"/>
</dbReference>
<dbReference type="GO" id="GO:0071949">
    <property type="term" value="F:FAD binding"/>
    <property type="evidence" value="ECO:0007669"/>
    <property type="project" value="InterPro"/>
</dbReference>
<keyword evidence="4" id="KW-0812">Transmembrane</keyword>
<evidence type="ECO:0000313" key="7">
    <source>
        <dbReference type="Proteomes" id="UP001385951"/>
    </source>
</evidence>
<comment type="caution">
    <text evidence="6">The sequence shown here is derived from an EMBL/GenBank/DDBJ whole genome shotgun (WGS) entry which is preliminary data.</text>
</comment>
<dbReference type="GO" id="GO:0044550">
    <property type="term" value="P:secondary metabolite biosynthetic process"/>
    <property type="evidence" value="ECO:0007669"/>
    <property type="project" value="TreeGrafter"/>
</dbReference>
<dbReference type="PANTHER" id="PTHR46720">
    <property type="entry name" value="HYDROXYLASE, PUTATIVE (AFU_ORTHOLOGUE AFUA_3G01460)-RELATED"/>
    <property type="match status" value="1"/>
</dbReference>
<dbReference type="EMBL" id="JASBNA010000115">
    <property type="protein sequence ID" value="KAK7676467.1"/>
    <property type="molecule type" value="Genomic_DNA"/>
</dbReference>
<dbReference type="Pfam" id="PF01494">
    <property type="entry name" value="FAD_binding_3"/>
    <property type="match status" value="1"/>
</dbReference>
<evidence type="ECO:0000256" key="1">
    <source>
        <dbReference type="ARBA" id="ARBA00022630"/>
    </source>
</evidence>
<keyword evidence="1" id="KW-0285">Flavoprotein</keyword>
<keyword evidence="4" id="KW-0472">Membrane</keyword>
<proteinExistence type="predicted"/>